<feature type="binding site" evidence="8">
    <location>
        <position position="246"/>
    </location>
    <ligand>
        <name>substrate</name>
    </ligand>
</feature>
<evidence type="ECO:0000313" key="11">
    <source>
        <dbReference type="EMBL" id="OGY36606.1"/>
    </source>
</evidence>
<keyword evidence="6" id="KW-0961">Cell wall biogenesis/degradation</keyword>
<evidence type="ECO:0000256" key="6">
    <source>
        <dbReference type="ARBA" id="ARBA00023316"/>
    </source>
</evidence>
<evidence type="ECO:0000256" key="7">
    <source>
        <dbReference type="PIRSR" id="PIRSR618044-1"/>
    </source>
</evidence>
<dbReference type="GO" id="GO:0009002">
    <property type="term" value="F:serine-type D-Ala-D-Ala carboxypeptidase activity"/>
    <property type="evidence" value="ECO:0007669"/>
    <property type="project" value="InterPro"/>
</dbReference>
<keyword evidence="4" id="KW-0133">Cell shape</keyword>
<keyword evidence="5" id="KW-0573">Peptidoglycan synthesis</keyword>
<dbReference type="Gene3D" id="3.40.710.10">
    <property type="entry name" value="DD-peptidase/beta-lactamase superfamily"/>
    <property type="match status" value="1"/>
</dbReference>
<feature type="active site" description="Proton acceptor" evidence="7">
    <location>
        <position position="86"/>
    </location>
</feature>
<dbReference type="InterPro" id="IPR018044">
    <property type="entry name" value="Peptidase_S11"/>
</dbReference>
<dbReference type="AlphaFoldDB" id="A0A1G1X9K9"/>
<evidence type="ECO:0000259" key="10">
    <source>
        <dbReference type="Pfam" id="PF00768"/>
    </source>
</evidence>
<dbReference type="GO" id="GO:0009252">
    <property type="term" value="P:peptidoglycan biosynthetic process"/>
    <property type="evidence" value="ECO:0007669"/>
    <property type="project" value="UniProtKB-KW"/>
</dbReference>
<dbReference type="GO" id="GO:0071555">
    <property type="term" value="P:cell wall organization"/>
    <property type="evidence" value="ECO:0007669"/>
    <property type="project" value="UniProtKB-KW"/>
</dbReference>
<feature type="domain" description="Peptidase S11 D-alanyl-D-alanine carboxypeptidase A N-terminal" evidence="10">
    <location>
        <begin position="53"/>
        <end position="276"/>
    </location>
</feature>
<feature type="active site" evidence="7">
    <location>
        <position position="140"/>
    </location>
</feature>
<dbReference type="Proteomes" id="UP000177941">
    <property type="component" value="Unassembled WGS sequence"/>
</dbReference>
<dbReference type="InterPro" id="IPR001967">
    <property type="entry name" value="Peptidase_S11_N"/>
</dbReference>
<keyword evidence="3" id="KW-0378">Hydrolase</keyword>
<evidence type="ECO:0000256" key="4">
    <source>
        <dbReference type="ARBA" id="ARBA00022960"/>
    </source>
</evidence>
<comment type="caution">
    <text evidence="11">The sequence shown here is derived from an EMBL/GenBank/DDBJ whole genome shotgun (WGS) entry which is preliminary data.</text>
</comment>
<evidence type="ECO:0000256" key="5">
    <source>
        <dbReference type="ARBA" id="ARBA00022984"/>
    </source>
</evidence>
<evidence type="ECO:0000313" key="12">
    <source>
        <dbReference type="Proteomes" id="UP000177941"/>
    </source>
</evidence>
<evidence type="ECO:0000256" key="3">
    <source>
        <dbReference type="ARBA" id="ARBA00022801"/>
    </source>
</evidence>
<protein>
    <recommendedName>
        <fullName evidence="10">Peptidase S11 D-alanyl-D-alanine carboxypeptidase A N-terminal domain-containing protein</fullName>
    </recommendedName>
</protein>
<evidence type="ECO:0000256" key="8">
    <source>
        <dbReference type="PIRSR" id="PIRSR618044-2"/>
    </source>
</evidence>
<name>A0A1G1X9K9_9BACT</name>
<dbReference type="Pfam" id="PF00768">
    <property type="entry name" value="Peptidase_S11"/>
    <property type="match status" value="1"/>
</dbReference>
<evidence type="ECO:0000256" key="1">
    <source>
        <dbReference type="ARBA" id="ARBA00007164"/>
    </source>
</evidence>
<feature type="active site" description="Acyl-ester intermediate" evidence="7">
    <location>
        <position position="83"/>
    </location>
</feature>
<keyword evidence="2" id="KW-0732">Signal</keyword>
<gene>
    <name evidence="11" type="ORF">A3E36_03380</name>
</gene>
<proteinExistence type="inferred from homology"/>
<dbReference type="InterPro" id="IPR012338">
    <property type="entry name" value="Beta-lactam/transpept-like"/>
</dbReference>
<evidence type="ECO:0000256" key="2">
    <source>
        <dbReference type="ARBA" id="ARBA00022729"/>
    </source>
</evidence>
<organism evidence="11 12">
    <name type="scientific">Candidatus Andersenbacteria bacterium RIFCSPHIGHO2_12_FULL_45_11b</name>
    <dbReference type="NCBI Taxonomy" id="1797282"/>
    <lineage>
        <taxon>Bacteria</taxon>
        <taxon>Candidatus Anderseniibacteriota</taxon>
    </lineage>
</organism>
<dbReference type="EMBL" id="MHHS01000032">
    <property type="protein sequence ID" value="OGY36606.1"/>
    <property type="molecule type" value="Genomic_DNA"/>
</dbReference>
<reference evidence="11 12" key="1">
    <citation type="journal article" date="2016" name="Nat. Commun.">
        <title>Thousands of microbial genomes shed light on interconnected biogeochemical processes in an aquifer system.</title>
        <authorList>
            <person name="Anantharaman K."/>
            <person name="Brown C.T."/>
            <person name="Hug L.A."/>
            <person name="Sharon I."/>
            <person name="Castelle C.J."/>
            <person name="Probst A.J."/>
            <person name="Thomas B.C."/>
            <person name="Singh A."/>
            <person name="Wilkins M.J."/>
            <person name="Karaoz U."/>
            <person name="Brodie E.L."/>
            <person name="Williams K.H."/>
            <person name="Hubbard S.S."/>
            <person name="Banfield J.F."/>
        </authorList>
    </citation>
    <scope>NUCLEOTIDE SEQUENCE [LARGE SCALE GENOMIC DNA]</scope>
</reference>
<sequence length="297" mass="31923">MISIFQGIATIVGCMIMQQPVTSCVPYGVSQQPALETQSAHIPQKTGDAIDVDLTAQSALVWDIETDTVLYERSANEERPIASLNKLLSTVIARSLISPNATVTIPPDVRKAQREGVGIKLIPGEHVTAGSLFAASLIPSANDAMVALAIATKGSESDFVAYANEYAASHGLFHTVLANSTGLQGGTQHSTAHDVMRMLMIAYNDSYLRPFLSQGKGEVISFEGSKHTFVSTDKLLGTYMPILAAKTGYTLAAKENLAIITVGPKGQKIGAVILGSDDRFQDMKIVVEYIYRNYTWP</sequence>
<dbReference type="SUPFAM" id="SSF56601">
    <property type="entry name" value="beta-lactamase/transpeptidase-like"/>
    <property type="match status" value="1"/>
</dbReference>
<evidence type="ECO:0000256" key="9">
    <source>
        <dbReference type="RuleBase" id="RU004016"/>
    </source>
</evidence>
<accession>A0A1G1X9K9</accession>
<dbReference type="GO" id="GO:0006508">
    <property type="term" value="P:proteolysis"/>
    <property type="evidence" value="ECO:0007669"/>
    <property type="project" value="InterPro"/>
</dbReference>
<comment type="similarity">
    <text evidence="1 9">Belongs to the peptidase S11 family.</text>
</comment>
<dbReference type="GO" id="GO:0008360">
    <property type="term" value="P:regulation of cell shape"/>
    <property type="evidence" value="ECO:0007669"/>
    <property type="project" value="UniProtKB-KW"/>
</dbReference>
<dbReference type="PRINTS" id="PR00725">
    <property type="entry name" value="DADACBPTASE1"/>
</dbReference>